<evidence type="ECO:0000313" key="2">
    <source>
        <dbReference type="Proteomes" id="UP000002613"/>
    </source>
</evidence>
<dbReference type="KEGG" id="fpl:Ferp_0432"/>
<dbReference type="AlphaFoldDB" id="D3S2X4"/>
<protein>
    <submittedName>
        <fullName evidence="1">Uncharacterized protein</fullName>
    </submittedName>
</protein>
<dbReference type="RefSeq" id="WP_012964954.1">
    <property type="nucleotide sequence ID" value="NC_013849.1"/>
</dbReference>
<dbReference type="EMBL" id="CP001899">
    <property type="protein sequence ID" value="ADC64607.1"/>
    <property type="molecule type" value="Genomic_DNA"/>
</dbReference>
<dbReference type="PaxDb" id="589924-Ferp_0432"/>
<gene>
    <name evidence="1" type="ordered locus">Ferp_0432</name>
</gene>
<organism evidence="1 2">
    <name type="scientific">Ferroglobus placidus (strain DSM 10642 / AEDII12DO)</name>
    <dbReference type="NCBI Taxonomy" id="589924"/>
    <lineage>
        <taxon>Archaea</taxon>
        <taxon>Methanobacteriati</taxon>
        <taxon>Methanobacteriota</taxon>
        <taxon>Archaeoglobi</taxon>
        <taxon>Archaeoglobales</taxon>
        <taxon>Archaeoglobaceae</taxon>
        <taxon>Ferroglobus</taxon>
    </lineage>
</organism>
<evidence type="ECO:0000313" key="1">
    <source>
        <dbReference type="EMBL" id="ADC64607.1"/>
    </source>
</evidence>
<dbReference type="GeneID" id="8777930"/>
<sequence length="185" mass="22616">MDIMKLARFLEEMQYFPENISFRDDWLGWKLVYCDALLYMHESQKDVVKNLAKHAAEHENHKLVFRTSGNVFCDYVYLFVNDSENPELPYFMLNRNEIFEYYDDFLERLSIKGNSIVFRTDSGIYRFDDYEWLIEEYGDDARDVFLEEEFWRYIYSGHFDPLPLTEEVDVWRRKVIRVHRDVPRV</sequence>
<dbReference type="HOGENOM" id="CLU_1458146_0_0_2"/>
<reference evidence="1 2" key="2">
    <citation type="journal article" date="2011" name="Stand. Genomic Sci.">
        <title>Complete genome sequence of Ferroglobus placidus AEDII12DO.</title>
        <authorList>
            <person name="Anderson I."/>
            <person name="Risso C."/>
            <person name="Holmes D."/>
            <person name="Lucas S."/>
            <person name="Copeland A."/>
            <person name="Lapidus A."/>
            <person name="Cheng J.F."/>
            <person name="Bruce D."/>
            <person name="Goodwin L."/>
            <person name="Pitluck S."/>
            <person name="Saunders E."/>
            <person name="Brettin T."/>
            <person name="Detter J.C."/>
            <person name="Han C."/>
            <person name="Tapia R."/>
            <person name="Larimer F."/>
            <person name="Land M."/>
            <person name="Hauser L."/>
            <person name="Woyke T."/>
            <person name="Lovley D."/>
            <person name="Kyrpides N."/>
            <person name="Ivanova N."/>
        </authorList>
    </citation>
    <scope>NUCLEOTIDE SEQUENCE [LARGE SCALE GENOMIC DNA]</scope>
    <source>
        <strain evidence="2">DSM 10642 / AEDII12DO</strain>
    </source>
</reference>
<accession>D3S2X4</accession>
<proteinExistence type="predicted"/>
<dbReference type="Proteomes" id="UP000002613">
    <property type="component" value="Chromosome"/>
</dbReference>
<reference evidence="2" key="1">
    <citation type="submission" date="2010-02" db="EMBL/GenBank/DDBJ databases">
        <title>Complete sequence of Ferroglobus placidus DSM 10642.</title>
        <authorList>
            <consortium name="US DOE Joint Genome Institute"/>
            <person name="Lucas S."/>
            <person name="Copeland A."/>
            <person name="Lapidus A."/>
            <person name="Cheng J.-F."/>
            <person name="Bruce D."/>
            <person name="Goodwin L."/>
            <person name="Pitluck S."/>
            <person name="Saunders E."/>
            <person name="Brettin T."/>
            <person name="Detter J.C."/>
            <person name="Han C."/>
            <person name="Tapia R."/>
            <person name="Larimer F."/>
            <person name="Land M."/>
            <person name="Hauser L."/>
            <person name="Kyrpides N."/>
            <person name="Ivanova N."/>
            <person name="Holmes D."/>
            <person name="Lovley D."/>
            <person name="Kyrpides N."/>
            <person name="Anderson I.J."/>
            <person name="Woyke T."/>
        </authorList>
    </citation>
    <scope>NUCLEOTIDE SEQUENCE [LARGE SCALE GENOMIC DNA]</scope>
    <source>
        <strain evidence="2">DSM 10642 / AEDII12DO</strain>
    </source>
</reference>
<keyword evidence="2" id="KW-1185">Reference proteome</keyword>
<dbReference type="STRING" id="589924.Ferp_0432"/>
<name>D3S2X4_FERPA</name>